<evidence type="ECO:0000313" key="2">
    <source>
        <dbReference type="Proteomes" id="UP001291930"/>
    </source>
</evidence>
<evidence type="ECO:0008006" key="3">
    <source>
        <dbReference type="Google" id="ProtNLM"/>
    </source>
</evidence>
<comment type="caution">
    <text evidence="1">The sequence shown here is derived from an EMBL/GenBank/DDBJ whole genome shotgun (WGS) entry which is preliminary data.</text>
</comment>
<evidence type="ECO:0000313" key="1">
    <source>
        <dbReference type="EMBL" id="MDZ5610152.1"/>
    </source>
</evidence>
<name>A0ABU5K4J2_9BACI</name>
<protein>
    <recommendedName>
        <fullName evidence="3">Lipoprotein</fullName>
    </recommendedName>
</protein>
<gene>
    <name evidence="1" type="ORF">U2I54_24720</name>
</gene>
<dbReference type="Proteomes" id="UP001291930">
    <property type="component" value="Unassembled WGS sequence"/>
</dbReference>
<proteinExistence type="predicted"/>
<dbReference type="RefSeq" id="WP_017151944.1">
    <property type="nucleotide sequence ID" value="NZ_JAIKLI010000160.1"/>
</dbReference>
<dbReference type="PROSITE" id="PS51257">
    <property type="entry name" value="PROKAR_LIPOPROTEIN"/>
    <property type="match status" value="1"/>
</dbReference>
<sequence length="152" mass="17525">MKKYILSFFILGIIGLSGCTLFTSDYENYWVLEKSRYGEGGFGPTNLYEKAQEDPTMVHYSTERISEGKMMIFLAFGEKYKNDKITVKEVKDEKNKSVIVLHVEKEKGTDKNPVMYIGVNKLRDTVDIVNEDGKKIFEIKQTENTTSQQDKK</sequence>
<accession>A0ABU5K4J2</accession>
<reference evidence="2" key="1">
    <citation type="submission" date="2023-11" db="EMBL/GenBank/DDBJ databases">
        <title>Genome Sequence of Bacillus pseudomycoides stain BUPM19.</title>
        <authorList>
            <person name="Farhat A."/>
        </authorList>
    </citation>
    <scope>NUCLEOTIDE SEQUENCE [LARGE SCALE GENOMIC DNA]</scope>
    <source>
        <strain evidence="2">BUPM19</strain>
    </source>
</reference>
<organism evidence="1 2">
    <name type="scientific">Bacillus bingmayongensis</name>
    <dbReference type="NCBI Taxonomy" id="1150157"/>
    <lineage>
        <taxon>Bacteria</taxon>
        <taxon>Bacillati</taxon>
        <taxon>Bacillota</taxon>
        <taxon>Bacilli</taxon>
        <taxon>Bacillales</taxon>
        <taxon>Bacillaceae</taxon>
        <taxon>Bacillus</taxon>
    </lineage>
</organism>
<dbReference type="EMBL" id="JAXOVW010000116">
    <property type="protein sequence ID" value="MDZ5610152.1"/>
    <property type="molecule type" value="Genomic_DNA"/>
</dbReference>
<keyword evidence="2" id="KW-1185">Reference proteome</keyword>